<keyword evidence="3" id="KW-1185">Reference proteome</keyword>
<dbReference type="EMBL" id="FN648992">
    <property type="protein sequence ID" value="CBN75249.1"/>
    <property type="molecule type" value="Genomic_DNA"/>
</dbReference>
<dbReference type="Proteomes" id="UP000002630">
    <property type="component" value="Linkage Group LG10"/>
</dbReference>
<feature type="compositionally biased region" description="Low complexity" evidence="1">
    <location>
        <begin position="14"/>
        <end position="27"/>
    </location>
</feature>
<dbReference type="InParanoid" id="D8LSP9"/>
<dbReference type="EMBL" id="FN649735">
    <property type="protein sequence ID" value="CBN75249.1"/>
    <property type="molecule type" value="Genomic_DNA"/>
</dbReference>
<evidence type="ECO:0000313" key="3">
    <source>
        <dbReference type="Proteomes" id="UP000002630"/>
    </source>
</evidence>
<feature type="compositionally biased region" description="Basic and acidic residues" evidence="1">
    <location>
        <begin position="39"/>
        <end position="58"/>
    </location>
</feature>
<name>D8LSP9_ECTSI</name>
<feature type="region of interest" description="Disordered" evidence="1">
    <location>
        <begin position="1"/>
        <end position="126"/>
    </location>
</feature>
<organism evidence="2 3">
    <name type="scientific">Ectocarpus siliculosus</name>
    <name type="common">Brown alga</name>
    <name type="synonym">Conferva siliculosa</name>
    <dbReference type="NCBI Taxonomy" id="2880"/>
    <lineage>
        <taxon>Eukaryota</taxon>
        <taxon>Sar</taxon>
        <taxon>Stramenopiles</taxon>
        <taxon>Ochrophyta</taxon>
        <taxon>PX clade</taxon>
        <taxon>Phaeophyceae</taxon>
        <taxon>Ectocarpales</taxon>
        <taxon>Ectocarpaceae</taxon>
        <taxon>Ectocarpus</taxon>
    </lineage>
</organism>
<sequence length="126" mass="14099">MPRDRASHRCMPPRRSIASACSRSSESWKPSKRSRREGRRSAGENRNWRFGRSSERRRSSARAAEGVKVPPCRPLPAKGRREGETQTVRTRGGWVLLSGPRLRKAARQGASSAVPLPPPGPRHRGR</sequence>
<reference evidence="2 3" key="1">
    <citation type="journal article" date="2010" name="Nature">
        <title>The Ectocarpus genome and the independent evolution of multicellularity in brown algae.</title>
        <authorList>
            <person name="Cock J.M."/>
            <person name="Sterck L."/>
            <person name="Rouze P."/>
            <person name="Scornet D."/>
            <person name="Allen A.E."/>
            <person name="Amoutzias G."/>
            <person name="Anthouard V."/>
            <person name="Artiguenave F."/>
            <person name="Aury J.M."/>
            <person name="Badger J.H."/>
            <person name="Beszteri B."/>
            <person name="Billiau K."/>
            <person name="Bonnet E."/>
            <person name="Bothwell J.H."/>
            <person name="Bowler C."/>
            <person name="Boyen C."/>
            <person name="Brownlee C."/>
            <person name="Carrano C.J."/>
            <person name="Charrier B."/>
            <person name="Cho G.Y."/>
            <person name="Coelho S.M."/>
            <person name="Collen J."/>
            <person name="Corre E."/>
            <person name="Da Silva C."/>
            <person name="Delage L."/>
            <person name="Delaroque N."/>
            <person name="Dittami S.M."/>
            <person name="Doulbeau S."/>
            <person name="Elias M."/>
            <person name="Farnham G."/>
            <person name="Gachon C.M."/>
            <person name="Gschloessl B."/>
            <person name="Heesch S."/>
            <person name="Jabbari K."/>
            <person name="Jubin C."/>
            <person name="Kawai H."/>
            <person name="Kimura K."/>
            <person name="Kloareg B."/>
            <person name="Kupper F.C."/>
            <person name="Lang D."/>
            <person name="Le Bail A."/>
            <person name="Leblanc C."/>
            <person name="Lerouge P."/>
            <person name="Lohr M."/>
            <person name="Lopez P.J."/>
            <person name="Martens C."/>
            <person name="Maumus F."/>
            <person name="Michel G."/>
            <person name="Miranda-Saavedra D."/>
            <person name="Morales J."/>
            <person name="Moreau H."/>
            <person name="Motomura T."/>
            <person name="Nagasato C."/>
            <person name="Napoli C.A."/>
            <person name="Nelson D.R."/>
            <person name="Nyvall-Collen P."/>
            <person name="Peters A.F."/>
            <person name="Pommier C."/>
            <person name="Potin P."/>
            <person name="Poulain J."/>
            <person name="Quesneville H."/>
            <person name="Read B."/>
            <person name="Rensing S.A."/>
            <person name="Ritter A."/>
            <person name="Rousvoal S."/>
            <person name="Samanta M."/>
            <person name="Samson G."/>
            <person name="Schroeder D.C."/>
            <person name="Segurens B."/>
            <person name="Strittmatter M."/>
            <person name="Tonon T."/>
            <person name="Tregear J.W."/>
            <person name="Valentin K."/>
            <person name="von Dassow P."/>
            <person name="Yamagishi T."/>
            <person name="Van de Peer Y."/>
            <person name="Wincker P."/>
        </authorList>
    </citation>
    <scope>NUCLEOTIDE SEQUENCE [LARGE SCALE GENOMIC DNA]</scope>
    <source>
        <strain evidence="3">Ec32 / CCAP1310/4</strain>
    </source>
</reference>
<accession>D8LSP9</accession>
<gene>
    <name evidence="2" type="ORF">Esi_0076_0037</name>
</gene>
<evidence type="ECO:0000256" key="1">
    <source>
        <dbReference type="SAM" id="MobiDB-lite"/>
    </source>
</evidence>
<evidence type="ECO:0000313" key="2">
    <source>
        <dbReference type="EMBL" id="CBN75249.1"/>
    </source>
</evidence>
<dbReference type="AlphaFoldDB" id="D8LSP9"/>
<proteinExistence type="predicted"/>
<protein>
    <submittedName>
        <fullName evidence="2">Uncharacterized protein</fullName>
    </submittedName>
</protein>